<evidence type="ECO:0000313" key="3">
    <source>
        <dbReference type="Proteomes" id="UP001174136"/>
    </source>
</evidence>
<feature type="compositionally biased region" description="Basic residues" evidence="1">
    <location>
        <begin position="13"/>
        <end position="30"/>
    </location>
</feature>
<gene>
    <name evidence="2" type="ORF">N1851_008265</name>
</gene>
<proteinExistence type="predicted"/>
<sequence>MLLDYIPPELRRPTGRRKRGRRGGIRNRLRRRHTRPPLPSIILSNVRSLNNKIDDLRTHARYCSDFREASLMCLTESWLQPNAPDSLFEINGFTLTRLNRDANSGKCKGGGICVYINDLWCRQFTVKEALCDSNVEMLCLTPRPFYLPPARLRWLQPLSRTRCTDFYKNILTHLP</sequence>
<name>A0AA47N1F1_MERPO</name>
<dbReference type="Proteomes" id="UP001174136">
    <property type="component" value="Unassembled WGS sequence"/>
</dbReference>
<dbReference type="AlphaFoldDB" id="A0AA47N1F1"/>
<dbReference type="EMBL" id="JAOPHQ010001454">
    <property type="protein sequence ID" value="KAK0150628.1"/>
    <property type="molecule type" value="Genomic_DNA"/>
</dbReference>
<evidence type="ECO:0000256" key="1">
    <source>
        <dbReference type="SAM" id="MobiDB-lite"/>
    </source>
</evidence>
<protein>
    <submittedName>
        <fullName evidence="2">Uncharacterized protein</fullName>
    </submittedName>
</protein>
<evidence type="ECO:0000313" key="2">
    <source>
        <dbReference type="EMBL" id="KAK0150628.1"/>
    </source>
</evidence>
<accession>A0AA47N1F1</accession>
<reference evidence="2" key="1">
    <citation type="journal article" date="2023" name="Front. Mar. Sci.">
        <title>A new Merluccius polli reference genome to investigate the effects of global change in West African waters.</title>
        <authorList>
            <person name="Mateo J.L."/>
            <person name="Blanco-Fernandez C."/>
            <person name="Garcia-Vazquez E."/>
            <person name="Machado-Schiaffino G."/>
        </authorList>
    </citation>
    <scope>NUCLEOTIDE SEQUENCE</scope>
    <source>
        <strain evidence="2">C29</strain>
        <tissue evidence="2">Fin</tissue>
    </source>
</reference>
<keyword evidence="3" id="KW-1185">Reference proteome</keyword>
<feature type="region of interest" description="Disordered" evidence="1">
    <location>
        <begin position="1"/>
        <end position="30"/>
    </location>
</feature>
<comment type="caution">
    <text evidence="2">The sequence shown here is derived from an EMBL/GenBank/DDBJ whole genome shotgun (WGS) entry which is preliminary data.</text>
</comment>
<organism evidence="2 3">
    <name type="scientific">Merluccius polli</name>
    <name type="common">Benguela hake</name>
    <name type="synonym">Merluccius cadenati</name>
    <dbReference type="NCBI Taxonomy" id="89951"/>
    <lineage>
        <taxon>Eukaryota</taxon>
        <taxon>Metazoa</taxon>
        <taxon>Chordata</taxon>
        <taxon>Craniata</taxon>
        <taxon>Vertebrata</taxon>
        <taxon>Euteleostomi</taxon>
        <taxon>Actinopterygii</taxon>
        <taxon>Neopterygii</taxon>
        <taxon>Teleostei</taxon>
        <taxon>Neoteleostei</taxon>
        <taxon>Acanthomorphata</taxon>
        <taxon>Zeiogadaria</taxon>
        <taxon>Gadariae</taxon>
        <taxon>Gadiformes</taxon>
        <taxon>Gadoidei</taxon>
        <taxon>Merlucciidae</taxon>
        <taxon>Merluccius</taxon>
    </lineage>
</organism>